<keyword evidence="2" id="KW-1185">Reference proteome</keyword>
<gene>
    <name evidence="1" type="ORF">OCTVUL_1B004994</name>
</gene>
<evidence type="ECO:0000313" key="2">
    <source>
        <dbReference type="Proteomes" id="UP001162480"/>
    </source>
</evidence>
<protein>
    <submittedName>
        <fullName evidence="1">Uncharacterized protein</fullName>
    </submittedName>
</protein>
<dbReference type="Proteomes" id="UP001162480">
    <property type="component" value="Chromosome 3"/>
</dbReference>
<dbReference type="AlphaFoldDB" id="A0AA36APG0"/>
<proteinExistence type="predicted"/>
<evidence type="ECO:0000313" key="1">
    <source>
        <dbReference type="EMBL" id="CAI9719263.1"/>
    </source>
</evidence>
<dbReference type="EMBL" id="OX597816">
    <property type="protein sequence ID" value="CAI9719263.1"/>
    <property type="molecule type" value="Genomic_DNA"/>
</dbReference>
<accession>A0AA36APG0</accession>
<organism evidence="1 2">
    <name type="scientific">Octopus vulgaris</name>
    <name type="common">Common octopus</name>
    <dbReference type="NCBI Taxonomy" id="6645"/>
    <lineage>
        <taxon>Eukaryota</taxon>
        <taxon>Metazoa</taxon>
        <taxon>Spiralia</taxon>
        <taxon>Lophotrochozoa</taxon>
        <taxon>Mollusca</taxon>
        <taxon>Cephalopoda</taxon>
        <taxon>Coleoidea</taxon>
        <taxon>Octopodiformes</taxon>
        <taxon>Octopoda</taxon>
        <taxon>Incirrata</taxon>
        <taxon>Octopodidae</taxon>
        <taxon>Octopus</taxon>
    </lineage>
</organism>
<name>A0AA36APG0_OCTVU</name>
<reference evidence="1" key="1">
    <citation type="submission" date="2023-08" db="EMBL/GenBank/DDBJ databases">
        <authorList>
            <person name="Alioto T."/>
            <person name="Alioto T."/>
            <person name="Gomez Garrido J."/>
        </authorList>
    </citation>
    <scope>NUCLEOTIDE SEQUENCE</scope>
</reference>
<sequence length="77" mass="9321">MLQDNYREEKKMYNTVVNRRKKNEQKERLKWKRNKAMSGKPFPVFAMHTLSLLMIPQGNQRFSTRCNFCGPTYDFEN</sequence>